<accession>A0A1L3LUP4</accession>
<keyword evidence="2" id="KW-1185">Reference proteome</keyword>
<name>A0A1L3LUP4_9HYPH</name>
<protein>
    <submittedName>
        <fullName evidence="1">Type III secretion component</fullName>
    </submittedName>
</protein>
<geneLocation type="plasmid" evidence="1 2">
    <name>C</name>
</geneLocation>
<dbReference type="AlphaFoldDB" id="A0A1L3LUP4"/>
<dbReference type="KEGG" id="same:SAMCFNEI73_pC0074"/>
<dbReference type="RefSeq" id="WP_064253016.1">
    <property type="nucleotide sequence ID" value="NZ_CP013110.1"/>
</dbReference>
<dbReference type="OrthoDB" id="8112986at2"/>
<proteinExistence type="predicted"/>
<dbReference type="EMBL" id="CP013110">
    <property type="protein sequence ID" value="APG93798.1"/>
    <property type="molecule type" value="Genomic_DNA"/>
</dbReference>
<gene>
    <name evidence="1" type="ORF">SAMCFNEI73_pC0074</name>
</gene>
<sequence>MKETFPAEGSADAVPRDVWAIFQTAPARLVQPRHIVHAYDEAISLETAARLQQSARVQRPLARLLGEKYRLPEPFSCPRPAEGDLQLLALPPERIEHYSHVAGAVFWGHVLAGEIRSREVAEMKSRIGDAAFQLAIHNRDLAAGHAPPSDRDHLMQAIETDGRKCWASWQASLPQPLAAWLRLRDETDEDVAFLQESDAERGAAIVRRLMQDKNIEAMAKEAG</sequence>
<evidence type="ECO:0000313" key="1">
    <source>
        <dbReference type="EMBL" id="APG93798.1"/>
    </source>
</evidence>
<organism evidence="1 2">
    <name type="scientific">Sinorhizobium americanum</name>
    <dbReference type="NCBI Taxonomy" id="194963"/>
    <lineage>
        <taxon>Bacteria</taxon>
        <taxon>Pseudomonadati</taxon>
        <taxon>Pseudomonadota</taxon>
        <taxon>Alphaproteobacteria</taxon>
        <taxon>Hyphomicrobiales</taxon>
        <taxon>Rhizobiaceae</taxon>
        <taxon>Sinorhizobium/Ensifer group</taxon>
        <taxon>Sinorhizobium</taxon>
    </lineage>
</organism>
<evidence type="ECO:0000313" key="2">
    <source>
        <dbReference type="Proteomes" id="UP000182306"/>
    </source>
</evidence>
<reference evidence="1 2" key="1">
    <citation type="submission" date="2015-10" db="EMBL/GenBank/DDBJ databases">
        <title>Genomic differences between typical nodule nitrogen-fixing rhizobial strains and those coming from bean seeds.</title>
        <authorList>
            <person name="Peralta H."/>
            <person name="Aguilar-Vera A."/>
            <person name="Diaz R."/>
            <person name="Mora Y."/>
            <person name="Martinez-Batallar G."/>
            <person name="Salazar E."/>
            <person name="Vargas-Lagunas C."/>
            <person name="Encarnacion S."/>
            <person name="Girard L."/>
            <person name="Mora J."/>
        </authorList>
    </citation>
    <scope>NUCLEOTIDE SEQUENCE [LARGE SCALE GENOMIC DNA]</scope>
    <source>
        <strain evidence="1 2">CFNEI 73</strain>
        <plasmid evidence="1 2">C</plasmid>
    </source>
</reference>
<dbReference type="Proteomes" id="UP000182306">
    <property type="component" value="Plasmid C"/>
</dbReference>
<keyword evidence="1" id="KW-0614">Plasmid</keyword>